<name>A0A329M6M7_9BACL</name>
<accession>A0A329M6M7</accession>
<evidence type="ECO:0000256" key="1">
    <source>
        <dbReference type="ARBA" id="ARBA00022729"/>
    </source>
</evidence>
<evidence type="ECO:0000313" key="2">
    <source>
        <dbReference type="EMBL" id="RAV14836.1"/>
    </source>
</evidence>
<dbReference type="Gene3D" id="2.130.10.130">
    <property type="entry name" value="Integrin alpha, N-terminal"/>
    <property type="match status" value="5"/>
</dbReference>
<dbReference type="EMBL" id="QMFB01000025">
    <property type="protein sequence ID" value="RAV14836.1"/>
    <property type="molecule type" value="Genomic_DNA"/>
</dbReference>
<dbReference type="PANTHER" id="PTHR44103">
    <property type="entry name" value="PROPROTEIN CONVERTASE P"/>
    <property type="match status" value="1"/>
</dbReference>
<evidence type="ECO:0008006" key="4">
    <source>
        <dbReference type="Google" id="ProtNLM"/>
    </source>
</evidence>
<dbReference type="InterPro" id="IPR013517">
    <property type="entry name" value="FG-GAP"/>
</dbReference>
<dbReference type="InterPro" id="IPR028994">
    <property type="entry name" value="Integrin_alpha_N"/>
</dbReference>
<organism evidence="2 3">
    <name type="scientific">Paenibacillus contaminans</name>
    <dbReference type="NCBI Taxonomy" id="450362"/>
    <lineage>
        <taxon>Bacteria</taxon>
        <taxon>Bacillati</taxon>
        <taxon>Bacillota</taxon>
        <taxon>Bacilli</taxon>
        <taxon>Bacillales</taxon>
        <taxon>Paenibacillaceae</taxon>
        <taxon>Paenibacillus</taxon>
    </lineage>
</organism>
<evidence type="ECO:0000313" key="3">
    <source>
        <dbReference type="Proteomes" id="UP000250369"/>
    </source>
</evidence>
<dbReference type="AlphaFoldDB" id="A0A329M6M7"/>
<dbReference type="PANTHER" id="PTHR44103:SF1">
    <property type="entry name" value="PROPROTEIN CONVERTASE P"/>
    <property type="match status" value="1"/>
</dbReference>
<reference evidence="2 3" key="1">
    <citation type="journal article" date="2009" name="Int. J. Syst. Evol. Microbiol.">
        <title>Paenibacillus contaminans sp. nov., isolated from a contaminated laboratory plate.</title>
        <authorList>
            <person name="Chou J.H."/>
            <person name="Lee J.H."/>
            <person name="Lin M.C."/>
            <person name="Chang P.S."/>
            <person name="Arun A.B."/>
            <person name="Young C.C."/>
            <person name="Chen W.M."/>
        </authorList>
    </citation>
    <scope>NUCLEOTIDE SEQUENCE [LARGE SCALE GENOMIC DNA]</scope>
    <source>
        <strain evidence="2 3">CKOBP-6</strain>
    </source>
</reference>
<dbReference type="OrthoDB" id="9816120at2"/>
<comment type="caution">
    <text evidence="2">The sequence shown here is derived from an EMBL/GenBank/DDBJ whole genome shotgun (WGS) entry which is preliminary data.</text>
</comment>
<protein>
    <recommendedName>
        <fullName evidence="4">VCBS repeat-containing protein</fullName>
    </recommendedName>
</protein>
<gene>
    <name evidence="2" type="ORF">DQG23_30865</name>
</gene>
<proteinExistence type="predicted"/>
<dbReference type="SUPFAM" id="SSF69318">
    <property type="entry name" value="Integrin alpha N-terminal domain"/>
    <property type="match status" value="3"/>
</dbReference>
<sequence>MKMEHKGFEQLRKGTFGGGGGNLFVDASGIMRRIMDNDLRGNGCFDLVLPNSHGYMERAPTYVYTAAGEGWAKAQLPHDSGWKPIAADVDGDGYLDLIVLNGENGVTSELQSYIYWGGPQGLTGERTAFDTIGAYDAAVCDISGSGLKSVIFATSWQDHHNPGIPMYQKVYEQTAPREFADRTEQYKLAGTATVSLICEDLNGDGYPELVLANYREGYHYDVESTIYWGGVGGFHTTDPTRLPTRYAVQVQAADLNGDGWKEIIFTGGNTITIYWNRAGRFAANDCKVLEIPGLQGQFIQGMLTTDIADIDCDGIPELVIGTIDGVEIRKTDRLEEIWQKLPCYGCSWVKTADIRNTGRLDIITSHYCTTQTYDTQSLVFWNREAGFSAEHVTAFDTHGPMGCLAADLDNDGIKEIVFCNTMSGPSQYDPEFPVFVYYGTDDYQYKTENRKHYPVNAMCHTYAAADVDNDGFTELLVTTMNGIRIFKGTADGPDPGQYVDLLHPSAENGEQGRLVGGVIVSDYNCDGWLDVMMVPWVLEHTEEDLNDSVYIFFGGPEGYCADRRQLLPAFTKMSQAVLLADINNDGYADFLYGDGEGHIGVYYGGLQGFELERTGRITLKEYNGAPIMGIAAADVDQDGWLELFVTTAGHYTRKASHVYVLKDGRQGYPEAASTRFETGGTTGFAALADMYGSGNLDLLLPFYSTTETRELPARIFRGDGQGNFDWEHPQCMDCLSSIAFTPVDLNGNGYPDLFICCHRNDLGHMVNSKLIMNGPDGLDFDHVQEIAGYGPHNFTAVQQGNSYDRSDKEYYKSPVFACEQPTRISWAGETPYRTAITFRVRFGGSEEETENAAWSAVIAVSGTTISAPTGSGFMQYEACFCAPGFVNSPKLKAVIIE</sequence>
<dbReference type="Pfam" id="PF13517">
    <property type="entry name" value="FG-GAP_3"/>
    <property type="match status" value="2"/>
</dbReference>
<keyword evidence="3" id="KW-1185">Reference proteome</keyword>
<keyword evidence="1" id="KW-0732">Signal</keyword>
<dbReference type="Proteomes" id="UP000250369">
    <property type="component" value="Unassembled WGS sequence"/>
</dbReference>